<evidence type="ECO:0000313" key="5">
    <source>
        <dbReference type="EMBL" id="MDU0341241.1"/>
    </source>
</evidence>
<protein>
    <submittedName>
        <fullName evidence="5">FadR/GntR family transcriptional regulator</fullName>
    </submittedName>
</protein>
<organism evidence="5 6">
    <name type="scientific">Bosea rubneri</name>
    <dbReference type="NCBI Taxonomy" id="3075434"/>
    <lineage>
        <taxon>Bacteria</taxon>
        <taxon>Pseudomonadati</taxon>
        <taxon>Pseudomonadota</taxon>
        <taxon>Alphaproteobacteria</taxon>
        <taxon>Hyphomicrobiales</taxon>
        <taxon>Boseaceae</taxon>
        <taxon>Bosea</taxon>
    </lineage>
</organism>
<evidence type="ECO:0000313" key="6">
    <source>
        <dbReference type="Proteomes" id="UP001254257"/>
    </source>
</evidence>
<accession>A0ABU3S967</accession>
<name>A0ABU3S967_9HYPH</name>
<dbReference type="Gene3D" id="1.20.120.530">
    <property type="entry name" value="GntR ligand-binding domain-like"/>
    <property type="match status" value="1"/>
</dbReference>
<dbReference type="InterPro" id="IPR011711">
    <property type="entry name" value="GntR_C"/>
</dbReference>
<evidence type="ECO:0000259" key="4">
    <source>
        <dbReference type="PROSITE" id="PS50949"/>
    </source>
</evidence>
<dbReference type="PRINTS" id="PR00035">
    <property type="entry name" value="HTHGNTR"/>
</dbReference>
<dbReference type="SUPFAM" id="SSF48008">
    <property type="entry name" value="GntR ligand-binding domain-like"/>
    <property type="match status" value="1"/>
</dbReference>
<dbReference type="Pfam" id="PF00392">
    <property type="entry name" value="GntR"/>
    <property type="match status" value="1"/>
</dbReference>
<dbReference type="InterPro" id="IPR036390">
    <property type="entry name" value="WH_DNA-bd_sf"/>
</dbReference>
<keyword evidence="2" id="KW-0238">DNA-binding</keyword>
<dbReference type="RefSeq" id="WP_316019070.1">
    <property type="nucleotide sequence ID" value="NZ_JAWDID010000021.1"/>
</dbReference>
<dbReference type="PANTHER" id="PTHR43537">
    <property type="entry name" value="TRANSCRIPTIONAL REGULATOR, GNTR FAMILY"/>
    <property type="match status" value="1"/>
</dbReference>
<dbReference type="InterPro" id="IPR008920">
    <property type="entry name" value="TF_FadR/GntR_C"/>
</dbReference>
<reference evidence="5 6" key="1">
    <citation type="submission" date="2023-09" db="EMBL/GenBank/DDBJ databases">
        <title>Whole genome shotgun sequencing (WGS) of Bosea sp. ZW T0_25, isolated from stored onions (Allium cepa).</title>
        <authorList>
            <person name="Stoll D.A."/>
            <person name="Huch M."/>
        </authorList>
    </citation>
    <scope>NUCLEOTIDE SEQUENCE [LARGE SCALE GENOMIC DNA]</scope>
    <source>
        <strain evidence="5 6">ZW T0_25</strain>
    </source>
</reference>
<gene>
    <name evidence="5" type="ORF">RKE40_15185</name>
</gene>
<dbReference type="PANTHER" id="PTHR43537:SF44">
    <property type="entry name" value="GNTR FAMILY REGULATORY PROTEIN"/>
    <property type="match status" value="1"/>
</dbReference>
<keyword evidence="3" id="KW-0804">Transcription</keyword>
<dbReference type="EMBL" id="JAWDID010000021">
    <property type="protein sequence ID" value="MDU0341241.1"/>
    <property type="molecule type" value="Genomic_DNA"/>
</dbReference>
<proteinExistence type="predicted"/>
<feature type="domain" description="HTH gntR-type" evidence="4">
    <location>
        <begin position="13"/>
        <end position="81"/>
    </location>
</feature>
<keyword evidence="1" id="KW-0805">Transcription regulation</keyword>
<keyword evidence="6" id="KW-1185">Reference proteome</keyword>
<evidence type="ECO:0000256" key="3">
    <source>
        <dbReference type="ARBA" id="ARBA00023163"/>
    </source>
</evidence>
<dbReference type="PROSITE" id="PS50949">
    <property type="entry name" value="HTH_GNTR"/>
    <property type="match status" value="1"/>
</dbReference>
<evidence type="ECO:0000256" key="2">
    <source>
        <dbReference type="ARBA" id="ARBA00023125"/>
    </source>
</evidence>
<sequence length="252" mass="27868">MRDTSRARMLSPDRLFGQVAHKLAVSIISGASRTGELLPNEDDIRSEISVSRTAYREAVKFLTGKGLVEARPKSGTRVAPRDSWNLLDPDVLAWHFEADPNEKFIRDLFELRLFVEPSAARLAAQRRSEEDLAKIAAAYRGMTVNPPYAEPTVQADLAFHESIFEATRNPPLQCLAPAVCATIQWSLFLKAPDDRFFFTASLVDHERVLDAISQRDGDLAAARMSGLVIDSLNSTLRLLAGRASENASSARD</sequence>
<dbReference type="SMART" id="SM00895">
    <property type="entry name" value="FCD"/>
    <property type="match status" value="1"/>
</dbReference>
<dbReference type="Proteomes" id="UP001254257">
    <property type="component" value="Unassembled WGS sequence"/>
</dbReference>
<dbReference type="SUPFAM" id="SSF46785">
    <property type="entry name" value="Winged helix' DNA-binding domain"/>
    <property type="match status" value="1"/>
</dbReference>
<evidence type="ECO:0000256" key="1">
    <source>
        <dbReference type="ARBA" id="ARBA00023015"/>
    </source>
</evidence>
<dbReference type="SMART" id="SM00345">
    <property type="entry name" value="HTH_GNTR"/>
    <property type="match status" value="1"/>
</dbReference>
<dbReference type="CDD" id="cd07377">
    <property type="entry name" value="WHTH_GntR"/>
    <property type="match status" value="1"/>
</dbReference>
<dbReference type="InterPro" id="IPR036388">
    <property type="entry name" value="WH-like_DNA-bd_sf"/>
</dbReference>
<dbReference type="InterPro" id="IPR000524">
    <property type="entry name" value="Tscrpt_reg_HTH_GntR"/>
</dbReference>
<comment type="caution">
    <text evidence="5">The sequence shown here is derived from an EMBL/GenBank/DDBJ whole genome shotgun (WGS) entry which is preliminary data.</text>
</comment>
<dbReference type="Gene3D" id="1.10.10.10">
    <property type="entry name" value="Winged helix-like DNA-binding domain superfamily/Winged helix DNA-binding domain"/>
    <property type="match status" value="1"/>
</dbReference>
<dbReference type="Pfam" id="PF07729">
    <property type="entry name" value="FCD"/>
    <property type="match status" value="1"/>
</dbReference>